<dbReference type="InterPro" id="IPR014077">
    <property type="entry name" value="CsoS4B"/>
</dbReference>
<sequence length="105" mass="10648">MDIVRVIDELVCTRRVPGLGQASLRVVRSAQGVMSVATDPVGVPVGKWVFATTGTAARLAMPDKGCLTDLTICGILDQWDETPSPGDGGGSGQHTAAAGAAVSKG</sequence>
<name>A0A554X4E3_9BURK</name>
<dbReference type="NCBIfam" id="TIGR02704">
    <property type="entry name" value="carboxysome_B"/>
    <property type="match status" value="1"/>
</dbReference>
<evidence type="ECO:0000256" key="2">
    <source>
        <dbReference type="ARBA" id="ARBA00024446"/>
    </source>
</evidence>
<protein>
    <submittedName>
        <fullName evidence="4">Ethanolamine utilization protein EutN</fullName>
    </submittedName>
</protein>
<evidence type="ECO:0000313" key="4">
    <source>
        <dbReference type="EMBL" id="TSE30709.1"/>
    </source>
</evidence>
<dbReference type="Pfam" id="PF03319">
    <property type="entry name" value="EutN_CcmL"/>
    <property type="match status" value="1"/>
</dbReference>
<feature type="region of interest" description="Disordered" evidence="3">
    <location>
        <begin position="81"/>
        <end position="105"/>
    </location>
</feature>
<dbReference type="Gene3D" id="2.40.50.220">
    <property type="entry name" value="EutN/Ccml"/>
    <property type="match status" value="1"/>
</dbReference>
<dbReference type="CDD" id="cd01614">
    <property type="entry name" value="EutN_CcmL"/>
    <property type="match status" value="1"/>
</dbReference>
<proteinExistence type="predicted"/>
<dbReference type="InterPro" id="IPR004992">
    <property type="entry name" value="EutN_CcmL"/>
</dbReference>
<comment type="subcellular location">
    <subcellularLocation>
        <location evidence="1">Bacterial microcompartment</location>
    </subcellularLocation>
</comment>
<dbReference type="AlphaFoldDB" id="A0A554X4E3"/>
<dbReference type="RefSeq" id="WP_082668376.1">
    <property type="nucleotide sequence ID" value="NZ_CP083911.1"/>
</dbReference>
<keyword evidence="2" id="KW-1283">Bacterial microcompartment</keyword>
<evidence type="ECO:0000256" key="1">
    <source>
        <dbReference type="ARBA" id="ARBA00024322"/>
    </source>
</evidence>
<dbReference type="EMBL" id="VJOM01000020">
    <property type="protein sequence ID" value="TSE30709.1"/>
    <property type="molecule type" value="Genomic_DNA"/>
</dbReference>
<keyword evidence="5" id="KW-1185">Reference proteome</keyword>
<reference evidence="4 5" key="1">
    <citation type="submission" date="2019-07" db="EMBL/GenBank/DDBJ databases">
        <title>Tepidimonas taiwanensis I1-1 draft genome.</title>
        <authorList>
            <person name="Da Costa M.S."/>
            <person name="Froufe H.J.C."/>
            <person name="Egas C."/>
            <person name="Albuquerque L."/>
        </authorList>
    </citation>
    <scope>NUCLEOTIDE SEQUENCE [LARGE SCALE GENOMIC DNA]</scope>
    <source>
        <strain evidence="4 5">I1-1</strain>
    </source>
</reference>
<accession>A0A554X4E3</accession>
<dbReference type="STRING" id="307486.GCA_000807215_01928"/>
<dbReference type="PROSITE" id="PS51932">
    <property type="entry name" value="BMV"/>
    <property type="match status" value="1"/>
</dbReference>
<dbReference type="OrthoDB" id="5296236at2"/>
<dbReference type="Proteomes" id="UP000317763">
    <property type="component" value="Unassembled WGS sequence"/>
</dbReference>
<organism evidence="4 5">
    <name type="scientific">Tepidimonas taiwanensis</name>
    <dbReference type="NCBI Taxonomy" id="307486"/>
    <lineage>
        <taxon>Bacteria</taxon>
        <taxon>Pseudomonadati</taxon>
        <taxon>Pseudomonadota</taxon>
        <taxon>Betaproteobacteria</taxon>
        <taxon>Burkholderiales</taxon>
        <taxon>Tepidimonas</taxon>
    </lineage>
</organism>
<gene>
    <name evidence="4" type="primary">eutN_1</name>
    <name evidence="4" type="ORF">Ttaiw_01804</name>
</gene>
<evidence type="ECO:0000256" key="3">
    <source>
        <dbReference type="SAM" id="MobiDB-lite"/>
    </source>
</evidence>
<evidence type="ECO:0000313" key="5">
    <source>
        <dbReference type="Proteomes" id="UP000317763"/>
    </source>
</evidence>
<dbReference type="InterPro" id="IPR036677">
    <property type="entry name" value="EutN_CcmL_sf"/>
</dbReference>
<dbReference type="GO" id="GO:0031469">
    <property type="term" value="C:bacterial microcompartment"/>
    <property type="evidence" value="ECO:0007669"/>
    <property type="project" value="UniProtKB-SubCell"/>
</dbReference>
<dbReference type="SUPFAM" id="SSF159133">
    <property type="entry name" value="EutN/CcmL-like"/>
    <property type="match status" value="1"/>
</dbReference>
<comment type="caution">
    <text evidence="4">The sequence shown here is derived from an EMBL/GenBank/DDBJ whole genome shotgun (WGS) entry which is preliminary data.</text>
</comment>